<organism evidence="2 3">
    <name type="scientific">Mucilaginibacter humi</name>
    <dbReference type="NCBI Taxonomy" id="2732510"/>
    <lineage>
        <taxon>Bacteria</taxon>
        <taxon>Pseudomonadati</taxon>
        <taxon>Bacteroidota</taxon>
        <taxon>Sphingobacteriia</taxon>
        <taxon>Sphingobacteriales</taxon>
        <taxon>Sphingobacteriaceae</taxon>
        <taxon>Mucilaginibacter</taxon>
    </lineage>
</organism>
<evidence type="ECO:0000313" key="3">
    <source>
        <dbReference type="Proteomes" id="UP000566071"/>
    </source>
</evidence>
<proteinExistence type="predicted"/>
<dbReference type="Proteomes" id="UP000566071">
    <property type="component" value="Unassembled WGS sequence"/>
</dbReference>
<dbReference type="EMBL" id="JABFCR010000059">
    <property type="protein sequence ID" value="NNU34632.1"/>
    <property type="molecule type" value="Genomic_DNA"/>
</dbReference>
<evidence type="ECO:0000313" key="2">
    <source>
        <dbReference type="EMBL" id="NNU34632.1"/>
    </source>
</evidence>
<gene>
    <name evidence="2" type="ORF">HK413_12120</name>
</gene>
<feature type="chain" id="PRO_5045539540" evidence="1">
    <location>
        <begin position="19"/>
        <end position="216"/>
    </location>
</feature>
<dbReference type="RefSeq" id="WP_175270309.1">
    <property type="nucleotide sequence ID" value="NZ_JABFCR010000059.1"/>
</dbReference>
<feature type="signal peptide" evidence="1">
    <location>
        <begin position="1"/>
        <end position="18"/>
    </location>
</feature>
<name>A0ABX1W323_9SPHI</name>
<reference evidence="2 3" key="1">
    <citation type="submission" date="2020-05" db="EMBL/GenBank/DDBJ databases">
        <authorList>
            <person name="Khan S.A."/>
            <person name="Jeon C.O."/>
            <person name="Chun B.H."/>
        </authorList>
    </citation>
    <scope>NUCLEOTIDE SEQUENCE [LARGE SCALE GENOMIC DNA]</scope>
    <source>
        <strain evidence="2 3">S1162</strain>
    </source>
</reference>
<keyword evidence="1" id="KW-0732">Signal</keyword>
<protein>
    <submittedName>
        <fullName evidence="2">Uncharacterized protein</fullName>
    </submittedName>
</protein>
<comment type="caution">
    <text evidence="2">The sequence shown here is derived from an EMBL/GenBank/DDBJ whole genome shotgun (WGS) entry which is preliminary data.</text>
</comment>
<evidence type="ECO:0000256" key="1">
    <source>
        <dbReference type="SAM" id="SignalP"/>
    </source>
</evidence>
<keyword evidence="3" id="KW-1185">Reference proteome</keyword>
<sequence length="216" mass="23711">MFKNLVIIFLLLSATSFAQTLPPNIGFEDGSLNGWNCKAGTITGQGFNVATGTYTSSVLTIGTSPPIEGRHTLLSRVADGAKVDPYGKFPVVCPNGSNYSVRLGNDNVNHEAESITYSFFVPTESSLAYAITFNYAVVLQNPKHEEYEQPRFTARIYDVSADKYVSCPSFDFIASPNLPGFKKAAGSFKDSDNVESPVYYKDWSTATLDLHQYRVN</sequence>
<accession>A0ABX1W323</accession>